<dbReference type="Proteomes" id="UP000282930">
    <property type="component" value="Chromosome"/>
</dbReference>
<feature type="binding site" evidence="4">
    <location>
        <position position="331"/>
    </location>
    <ligand>
        <name>S-adenosyl-L-methionine</name>
        <dbReference type="ChEBI" id="CHEBI:59789"/>
    </ligand>
</feature>
<dbReference type="InterPro" id="IPR002792">
    <property type="entry name" value="TRAM_dom"/>
</dbReference>
<dbReference type="EMBL" id="CP034791">
    <property type="protein sequence ID" value="AZT89578.1"/>
    <property type="molecule type" value="Genomic_DNA"/>
</dbReference>
<keyword evidence="8" id="KW-1185">Reference proteome</keyword>
<evidence type="ECO:0000313" key="8">
    <source>
        <dbReference type="Proteomes" id="UP000282930"/>
    </source>
</evidence>
<reference evidence="7 8" key="1">
    <citation type="submission" date="2018-12" db="EMBL/GenBank/DDBJ databases">
        <title>Genome sequence from the cellulolytic species, Caldicellulosiruptor changbaiensis.</title>
        <authorList>
            <person name="Blumer-Schuette S.E."/>
            <person name="Mendoza C."/>
        </authorList>
    </citation>
    <scope>NUCLEOTIDE SEQUENCE [LARGE SCALE GENOMIC DNA]</scope>
    <source>
        <strain evidence="7 8">CBS-Z</strain>
    </source>
</reference>
<dbReference type="FunFam" id="2.40.50.140:FF:000097">
    <property type="entry name" value="23S rRNA (uracil(1939)-C(5))-methyltransferase RlmD"/>
    <property type="match status" value="1"/>
</dbReference>
<dbReference type="Gene3D" id="2.40.50.1070">
    <property type="match status" value="1"/>
</dbReference>
<dbReference type="Gene3D" id="2.40.50.140">
    <property type="entry name" value="Nucleic acid-binding proteins"/>
    <property type="match status" value="1"/>
</dbReference>
<dbReference type="InterPro" id="IPR010280">
    <property type="entry name" value="U5_MeTrfase_fam"/>
</dbReference>
<feature type="domain" description="TRAM" evidence="6">
    <location>
        <begin position="1"/>
        <end position="59"/>
    </location>
</feature>
<protein>
    <submittedName>
        <fullName evidence="7">23S rRNA (Uracil(1939)-C(5))-methyltransferase RlmD</fullName>
        <ecNumber evidence="7">2.1.1.190</ecNumber>
    </submittedName>
</protein>
<name>A0A3T0D309_9FIRM</name>
<dbReference type="CDD" id="cd02440">
    <property type="entry name" value="AdoMet_MTases"/>
    <property type="match status" value="1"/>
</dbReference>
<comment type="similarity">
    <text evidence="4">Belongs to the class I-like SAM-binding methyltransferase superfamily. RNA M5U methyltransferase family.</text>
</comment>
<dbReference type="Pfam" id="PF01938">
    <property type="entry name" value="TRAM"/>
    <property type="match status" value="1"/>
</dbReference>
<dbReference type="PROSITE" id="PS50926">
    <property type="entry name" value="TRAM"/>
    <property type="match status" value="1"/>
</dbReference>
<dbReference type="Gene3D" id="3.40.50.150">
    <property type="entry name" value="Vaccinia Virus protein VP39"/>
    <property type="match status" value="1"/>
</dbReference>
<dbReference type="InterPro" id="IPR030390">
    <property type="entry name" value="MeTrfase_TrmA_AS"/>
</dbReference>
<gene>
    <name evidence="7" type="primary">rlmD</name>
    <name evidence="7" type="ORF">ELD05_02200</name>
</gene>
<dbReference type="PROSITE" id="PS01231">
    <property type="entry name" value="TRMA_2"/>
    <property type="match status" value="1"/>
</dbReference>
<evidence type="ECO:0000259" key="6">
    <source>
        <dbReference type="PROSITE" id="PS50926"/>
    </source>
</evidence>
<proteinExistence type="inferred from homology"/>
<keyword evidence="2 4" id="KW-0808">Transferase</keyword>
<dbReference type="InterPro" id="IPR030391">
    <property type="entry name" value="MeTrfase_TrmA_CS"/>
</dbReference>
<dbReference type="SUPFAM" id="SSF50249">
    <property type="entry name" value="Nucleic acid-binding proteins"/>
    <property type="match status" value="1"/>
</dbReference>
<dbReference type="PROSITE" id="PS01230">
    <property type="entry name" value="TRMA_1"/>
    <property type="match status" value="1"/>
</dbReference>
<dbReference type="Pfam" id="PF05958">
    <property type="entry name" value="tRNA_U5-meth_tr"/>
    <property type="match status" value="1"/>
</dbReference>
<evidence type="ECO:0000256" key="3">
    <source>
        <dbReference type="ARBA" id="ARBA00022691"/>
    </source>
</evidence>
<evidence type="ECO:0000256" key="4">
    <source>
        <dbReference type="PROSITE-ProRule" id="PRU01024"/>
    </source>
</evidence>
<dbReference type="InterPro" id="IPR029063">
    <property type="entry name" value="SAM-dependent_MTases_sf"/>
</dbReference>
<dbReference type="InterPro" id="IPR012340">
    <property type="entry name" value="NA-bd_OB-fold"/>
</dbReference>
<accession>A0A3T0D309</accession>
<dbReference type="PANTHER" id="PTHR11061:SF30">
    <property type="entry name" value="TRNA (URACIL(54)-C(5))-METHYLTRANSFERASE"/>
    <property type="match status" value="1"/>
</dbReference>
<organism evidence="7 8">
    <name type="scientific">Caldicellulosiruptor changbaiensis</name>
    <dbReference type="NCBI Taxonomy" id="1222016"/>
    <lineage>
        <taxon>Bacteria</taxon>
        <taxon>Bacillati</taxon>
        <taxon>Bacillota</taxon>
        <taxon>Bacillota incertae sedis</taxon>
        <taxon>Caldicellulosiruptorales</taxon>
        <taxon>Caldicellulosiruptoraceae</taxon>
        <taxon>Caldicellulosiruptor</taxon>
    </lineage>
</organism>
<dbReference type="RefSeq" id="WP_127351194.1">
    <property type="nucleotide sequence ID" value="NZ_CP034791.1"/>
</dbReference>
<dbReference type="PANTHER" id="PTHR11061">
    <property type="entry name" value="RNA M5U METHYLTRANSFERASE"/>
    <property type="match status" value="1"/>
</dbReference>
<dbReference type="KEGG" id="ccha:ELD05_02200"/>
<dbReference type="FunFam" id="3.40.50.150:FF:000009">
    <property type="entry name" value="23S rRNA (Uracil(1939)-C(5))-methyltransferase RlmD"/>
    <property type="match status" value="1"/>
</dbReference>
<dbReference type="FunFam" id="2.40.50.1070:FF:000003">
    <property type="entry name" value="23S rRNA (Uracil-5-)-methyltransferase RumA"/>
    <property type="match status" value="1"/>
</dbReference>
<evidence type="ECO:0000256" key="5">
    <source>
        <dbReference type="PROSITE-ProRule" id="PRU10015"/>
    </source>
</evidence>
<dbReference type="SUPFAM" id="SSF53335">
    <property type="entry name" value="S-adenosyl-L-methionine-dependent methyltransferases"/>
    <property type="match status" value="1"/>
</dbReference>
<dbReference type="GO" id="GO:0070475">
    <property type="term" value="P:rRNA base methylation"/>
    <property type="evidence" value="ECO:0007669"/>
    <property type="project" value="TreeGrafter"/>
</dbReference>
<keyword evidence="1 4" id="KW-0489">Methyltransferase</keyword>
<dbReference type="PROSITE" id="PS51687">
    <property type="entry name" value="SAM_MT_RNA_M5U"/>
    <property type="match status" value="1"/>
</dbReference>
<evidence type="ECO:0000313" key="7">
    <source>
        <dbReference type="EMBL" id="AZT89578.1"/>
    </source>
</evidence>
<evidence type="ECO:0000256" key="2">
    <source>
        <dbReference type="ARBA" id="ARBA00022679"/>
    </source>
</evidence>
<dbReference type="GO" id="GO:0070041">
    <property type="term" value="F:rRNA (uridine-C5-)-methyltransferase activity"/>
    <property type="evidence" value="ECO:0007669"/>
    <property type="project" value="UniProtKB-ARBA"/>
</dbReference>
<feature type="binding site" evidence="4">
    <location>
        <position position="379"/>
    </location>
    <ligand>
        <name>S-adenosyl-L-methionine</name>
        <dbReference type="ChEBI" id="CHEBI:59789"/>
    </ligand>
</feature>
<feature type="active site" description="Nucleophile" evidence="4">
    <location>
        <position position="406"/>
    </location>
</feature>
<keyword evidence="3 4" id="KW-0949">S-adenosyl-L-methionine</keyword>
<feature type="active site" evidence="5">
    <location>
        <position position="406"/>
    </location>
</feature>
<evidence type="ECO:0000256" key="1">
    <source>
        <dbReference type="ARBA" id="ARBA00022603"/>
    </source>
</evidence>
<dbReference type="NCBIfam" id="TIGR00479">
    <property type="entry name" value="rumA"/>
    <property type="match status" value="1"/>
</dbReference>
<feature type="binding site" evidence="4">
    <location>
        <position position="310"/>
    </location>
    <ligand>
        <name>S-adenosyl-L-methionine</name>
        <dbReference type="ChEBI" id="CHEBI:59789"/>
    </ligand>
</feature>
<feature type="binding site" evidence="4">
    <location>
        <position position="281"/>
    </location>
    <ligand>
        <name>S-adenosyl-L-methionine</name>
        <dbReference type="ChEBI" id="CHEBI:59789"/>
    </ligand>
</feature>
<dbReference type="AlphaFoldDB" id="A0A3T0D309"/>
<dbReference type="EC" id="2.1.1.190" evidence="7"/>
<sequence>MVKKSQEYIVKIDTLNHQAQGIARIDGFVVFVDNVLIDEVAKIKIEEVKKEYAKANLVEILEKSPYRKDPECPYYDFCGGCHLMHAKYQHQLSLKKLLVEDAFKRIGKLSPKINDVIGTENPFRYRNKTALPVGGDYKKPQIGFYKKMTHDIVDINYCLIQHEFCDNVIKGMKDLIQKHKIEVYDEKKHKGVLRHIVVRNSFAFDEMMIILVCTKVPENLEAIKNDILDKFPKIKSLYVNLNPKRTNVILGEEDILIWGSSTIKDKIGNLTFEISPKSFFQVNSMQTEVLYRQVVKYLMNVEAEIVFDIYSGIGTISMFVAPFCKKVYAIELVRDAVEDAKKSSKNNGISNIEFICGRAEIEIPKLLKSGVIPQAVILDPPRTGCEKQLLESLVEHKIPNIIYVSCNPSTLARDSSILFSNGYEILEVQPVDMFPQTFHVECVVLMTNVKKQISA</sequence>